<dbReference type="GO" id="GO:0034605">
    <property type="term" value="P:cellular response to heat"/>
    <property type="evidence" value="ECO:0007669"/>
    <property type="project" value="TreeGrafter"/>
</dbReference>
<proteinExistence type="inferred from homology"/>
<protein>
    <submittedName>
        <fullName evidence="9">22.7 kDa class IV heat shock protein</fullName>
    </submittedName>
</protein>
<organism evidence="9 10">
    <name type="scientific">Dendrobium catenatum</name>
    <dbReference type="NCBI Taxonomy" id="906689"/>
    <lineage>
        <taxon>Eukaryota</taxon>
        <taxon>Viridiplantae</taxon>
        <taxon>Streptophyta</taxon>
        <taxon>Embryophyta</taxon>
        <taxon>Tracheophyta</taxon>
        <taxon>Spermatophyta</taxon>
        <taxon>Magnoliopsida</taxon>
        <taxon>Liliopsida</taxon>
        <taxon>Asparagales</taxon>
        <taxon>Orchidaceae</taxon>
        <taxon>Epidendroideae</taxon>
        <taxon>Malaxideae</taxon>
        <taxon>Dendrobiinae</taxon>
        <taxon>Dendrobium</taxon>
    </lineage>
</organism>
<name>A0A2I0W1Z3_9ASPA</name>
<evidence type="ECO:0000259" key="8">
    <source>
        <dbReference type="PROSITE" id="PS01031"/>
    </source>
</evidence>
<evidence type="ECO:0000313" key="10">
    <source>
        <dbReference type="Proteomes" id="UP000233837"/>
    </source>
</evidence>
<dbReference type="PANTHER" id="PTHR43670">
    <property type="entry name" value="HEAT SHOCK PROTEIN 26"/>
    <property type="match status" value="1"/>
</dbReference>
<keyword evidence="7" id="KW-0472">Membrane</keyword>
<evidence type="ECO:0000256" key="6">
    <source>
        <dbReference type="SAM" id="MobiDB-lite"/>
    </source>
</evidence>
<accession>A0A2I0W1Z3</accession>
<evidence type="ECO:0000313" key="9">
    <source>
        <dbReference type="EMBL" id="PKU69648.1"/>
    </source>
</evidence>
<comment type="similarity">
    <text evidence="4 5">Belongs to the small heat shock protein (HSP20) family.</text>
</comment>
<feature type="region of interest" description="Disordered" evidence="6">
    <location>
        <begin position="111"/>
        <end position="156"/>
    </location>
</feature>
<feature type="compositionally biased region" description="Polar residues" evidence="6">
    <location>
        <begin position="114"/>
        <end position="128"/>
    </location>
</feature>
<keyword evidence="7" id="KW-1133">Transmembrane helix</keyword>
<evidence type="ECO:0000256" key="7">
    <source>
        <dbReference type="SAM" id="Phobius"/>
    </source>
</evidence>
<dbReference type="GO" id="GO:0006952">
    <property type="term" value="P:defense response"/>
    <property type="evidence" value="ECO:0007669"/>
    <property type="project" value="UniProtKB-KW"/>
</dbReference>
<feature type="domain" description="SHSP" evidence="8">
    <location>
        <begin position="9"/>
        <end position="115"/>
    </location>
</feature>
<dbReference type="Proteomes" id="UP000233837">
    <property type="component" value="Unassembled WGS sequence"/>
</dbReference>
<dbReference type="AlphaFoldDB" id="A0A2I0W1Z3"/>
<dbReference type="InterPro" id="IPR002068">
    <property type="entry name" value="A-crystallin/Hsp20_dom"/>
</dbReference>
<dbReference type="Pfam" id="PF00011">
    <property type="entry name" value="HSP20"/>
    <property type="match status" value="1"/>
</dbReference>
<comment type="subcellular location">
    <subcellularLocation>
        <location evidence="1">Cell membrane</location>
        <topology evidence="1">Single-pass membrane protein</topology>
    </subcellularLocation>
</comment>
<keyword evidence="7" id="KW-0812">Transmembrane</keyword>
<dbReference type="Gene3D" id="2.60.40.790">
    <property type="match status" value="1"/>
</dbReference>
<reference evidence="9 10" key="2">
    <citation type="journal article" date="2017" name="Nature">
        <title>The Apostasia genome and the evolution of orchids.</title>
        <authorList>
            <person name="Zhang G.Q."/>
            <person name="Liu K.W."/>
            <person name="Li Z."/>
            <person name="Lohaus R."/>
            <person name="Hsiao Y.Y."/>
            <person name="Niu S.C."/>
            <person name="Wang J.Y."/>
            <person name="Lin Y.C."/>
            <person name="Xu Q."/>
            <person name="Chen L.J."/>
            <person name="Yoshida K."/>
            <person name="Fujiwara S."/>
            <person name="Wang Z.W."/>
            <person name="Zhang Y.Q."/>
            <person name="Mitsuda N."/>
            <person name="Wang M."/>
            <person name="Liu G.H."/>
            <person name="Pecoraro L."/>
            <person name="Huang H.X."/>
            <person name="Xiao X.J."/>
            <person name="Lin M."/>
            <person name="Wu X.Y."/>
            <person name="Wu W.L."/>
            <person name="Chen Y.Y."/>
            <person name="Chang S.B."/>
            <person name="Sakamoto S."/>
            <person name="Ohme-Takagi M."/>
            <person name="Yagi M."/>
            <person name="Zeng S.J."/>
            <person name="Shen C.Y."/>
            <person name="Yeh C.M."/>
            <person name="Luo Y.B."/>
            <person name="Tsai W.C."/>
            <person name="Van de Peer Y."/>
            <person name="Liu Z.J."/>
        </authorList>
    </citation>
    <scope>NUCLEOTIDE SEQUENCE [LARGE SCALE GENOMIC DNA]</scope>
    <source>
        <tissue evidence="9">The whole plant</tissue>
    </source>
</reference>
<keyword evidence="2" id="KW-1003">Cell membrane</keyword>
<keyword evidence="3" id="KW-0611">Plant defense</keyword>
<reference evidence="9 10" key="1">
    <citation type="journal article" date="2016" name="Sci. Rep.">
        <title>The Dendrobium catenatum Lindl. genome sequence provides insights into polysaccharide synthase, floral development and adaptive evolution.</title>
        <authorList>
            <person name="Zhang G.Q."/>
            <person name="Xu Q."/>
            <person name="Bian C."/>
            <person name="Tsai W.C."/>
            <person name="Yeh C.M."/>
            <person name="Liu K.W."/>
            <person name="Yoshida K."/>
            <person name="Zhang L.S."/>
            <person name="Chang S.B."/>
            <person name="Chen F."/>
            <person name="Shi Y."/>
            <person name="Su Y.Y."/>
            <person name="Zhang Y.Q."/>
            <person name="Chen L.J."/>
            <person name="Yin Y."/>
            <person name="Lin M."/>
            <person name="Huang H."/>
            <person name="Deng H."/>
            <person name="Wang Z.W."/>
            <person name="Zhu S.L."/>
            <person name="Zhao X."/>
            <person name="Deng C."/>
            <person name="Niu S.C."/>
            <person name="Huang J."/>
            <person name="Wang M."/>
            <person name="Liu G.H."/>
            <person name="Yang H.J."/>
            <person name="Xiao X.J."/>
            <person name="Hsiao Y.Y."/>
            <person name="Wu W.L."/>
            <person name="Chen Y.Y."/>
            <person name="Mitsuda N."/>
            <person name="Ohme-Takagi M."/>
            <person name="Luo Y.B."/>
            <person name="Van de Peer Y."/>
            <person name="Liu Z.J."/>
        </authorList>
    </citation>
    <scope>NUCLEOTIDE SEQUENCE [LARGE SCALE GENOMIC DNA]</scope>
    <source>
        <tissue evidence="9">The whole plant</tissue>
    </source>
</reference>
<keyword evidence="9" id="KW-0346">Stress response</keyword>
<dbReference type="PROSITE" id="PS01031">
    <property type="entry name" value="SHSP"/>
    <property type="match status" value="1"/>
</dbReference>
<keyword evidence="10" id="KW-1185">Reference proteome</keyword>
<evidence type="ECO:0000256" key="2">
    <source>
        <dbReference type="ARBA" id="ARBA00022475"/>
    </source>
</evidence>
<gene>
    <name evidence="9" type="primary">HSP22.7</name>
    <name evidence="9" type="ORF">MA16_Dca017535</name>
</gene>
<dbReference type="InterPro" id="IPR008978">
    <property type="entry name" value="HSP20-like_chaperone"/>
</dbReference>
<dbReference type="OrthoDB" id="1431247at2759"/>
<evidence type="ECO:0000256" key="3">
    <source>
        <dbReference type="ARBA" id="ARBA00022821"/>
    </source>
</evidence>
<dbReference type="PANTHER" id="PTHR43670:SF114">
    <property type="entry name" value="OS05G0592000 PROTEIN"/>
    <property type="match status" value="1"/>
</dbReference>
<feature type="transmembrane region" description="Helical" evidence="7">
    <location>
        <begin position="185"/>
        <end position="206"/>
    </location>
</feature>
<evidence type="ECO:0000256" key="1">
    <source>
        <dbReference type="ARBA" id="ARBA00004162"/>
    </source>
</evidence>
<evidence type="ECO:0000256" key="4">
    <source>
        <dbReference type="PROSITE-ProRule" id="PRU00285"/>
    </source>
</evidence>
<dbReference type="GO" id="GO:0005886">
    <property type="term" value="C:plasma membrane"/>
    <property type="evidence" value="ECO:0007669"/>
    <property type="project" value="UniProtKB-SubCell"/>
</dbReference>
<feature type="compositionally biased region" description="Basic and acidic residues" evidence="6">
    <location>
        <begin position="131"/>
        <end position="149"/>
    </location>
</feature>
<dbReference type="EMBL" id="KZ503017">
    <property type="protein sequence ID" value="PKU69648.1"/>
    <property type="molecule type" value="Genomic_DNA"/>
</dbReference>
<sequence>MASTSVDPRSYVDFEPRIEWFKGKESDTIIVDVSGFKKEQLKVLINSAGNLKISGERPIEGSHWSRFLRSFTIPKNRNMRGIQAKFDGDEGLLYVILPISITTPEFIPTIPTKPQDSSTVTSTQQEASSLGKKEVPKMQEKVEEKDRISGENTTEDYTEDKAAIGSARKGSAAVAVASVVNKRKVVILCVILGVMVSLGLAIYLSYRLKGL</sequence>
<evidence type="ECO:0000256" key="5">
    <source>
        <dbReference type="RuleBase" id="RU003616"/>
    </source>
</evidence>
<dbReference type="SUPFAM" id="SSF49764">
    <property type="entry name" value="HSP20-like chaperones"/>
    <property type="match status" value="1"/>
</dbReference>